<keyword evidence="4" id="KW-0175">Coiled coil</keyword>
<dbReference type="InterPro" id="IPR045866">
    <property type="entry name" value="FAM210A/B-like"/>
</dbReference>
<accession>A0A7R9MA12</accession>
<organism evidence="8">
    <name type="scientific">Oppiella nova</name>
    <dbReference type="NCBI Taxonomy" id="334625"/>
    <lineage>
        <taxon>Eukaryota</taxon>
        <taxon>Metazoa</taxon>
        <taxon>Ecdysozoa</taxon>
        <taxon>Arthropoda</taxon>
        <taxon>Chelicerata</taxon>
        <taxon>Arachnida</taxon>
        <taxon>Acari</taxon>
        <taxon>Acariformes</taxon>
        <taxon>Sarcoptiformes</taxon>
        <taxon>Oribatida</taxon>
        <taxon>Brachypylina</taxon>
        <taxon>Oppioidea</taxon>
        <taxon>Oppiidae</taxon>
        <taxon>Oppiella</taxon>
    </lineage>
</organism>
<evidence type="ECO:0000256" key="5">
    <source>
        <dbReference type="ARBA" id="ARBA00023136"/>
    </source>
</evidence>
<dbReference type="Pfam" id="PF06916">
    <property type="entry name" value="FAM210A-B_dom"/>
    <property type="match status" value="1"/>
</dbReference>
<evidence type="ECO:0000256" key="1">
    <source>
        <dbReference type="ARBA" id="ARBA00004167"/>
    </source>
</evidence>
<dbReference type="GO" id="GO:0016020">
    <property type="term" value="C:membrane"/>
    <property type="evidence" value="ECO:0007669"/>
    <property type="project" value="UniProtKB-SubCell"/>
</dbReference>
<dbReference type="OrthoDB" id="5874039at2759"/>
<gene>
    <name evidence="8" type="ORF">ONB1V03_LOCUS11709</name>
</gene>
<evidence type="ECO:0000313" key="9">
    <source>
        <dbReference type="Proteomes" id="UP000728032"/>
    </source>
</evidence>
<feature type="domain" description="DUF1279" evidence="7">
    <location>
        <begin position="343"/>
        <end position="436"/>
    </location>
</feature>
<evidence type="ECO:0000256" key="3">
    <source>
        <dbReference type="ARBA" id="ARBA00022989"/>
    </source>
</evidence>
<comment type="subcellular location">
    <subcellularLocation>
        <location evidence="1">Membrane</location>
        <topology evidence="1">Single-pass membrane protein</topology>
    </subcellularLocation>
</comment>
<proteinExistence type="predicted"/>
<evidence type="ECO:0000259" key="7">
    <source>
        <dbReference type="Pfam" id="PF06916"/>
    </source>
</evidence>
<keyword evidence="5 6" id="KW-0472">Membrane</keyword>
<keyword evidence="3 6" id="KW-1133">Transmembrane helix</keyword>
<evidence type="ECO:0000256" key="4">
    <source>
        <dbReference type="ARBA" id="ARBA00023054"/>
    </source>
</evidence>
<dbReference type="PANTHER" id="PTHR21377:SF1">
    <property type="entry name" value="PROTEIN FAM210A"/>
    <property type="match status" value="1"/>
</dbReference>
<feature type="transmembrane region" description="Helical" evidence="6">
    <location>
        <begin position="351"/>
        <end position="374"/>
    </location>
</feature>
<dbReference type="InterPro" id="IPR009688">
    <property type="entry name" value="FAM210A/B-like_dom"/>
</dbReference>
<dbReference type="EMBL" id="OC923775">
    <property type="protein sequence ID" value="CAD7655064.1"/>
    <property type="molecule type" value="Genomic_DNA"/>
</dbReference>
<sequence length="499" mass="55789">MNGMVGPSPPIVTIAPIPAHQSDRSEGLSLLAWLRPGSLAILTSQLLFSTLSFQPYRSGFEESLRTNSSSSLVSMPLPSHLLPYEALTFPYHQFLPHPNPSHLSHHVPHPSASYRLGDNYYLDRFGLLRGQLPGPSAPMPLTGSGTTSSVPFNLVRYSELLNSQTERLINDERQRLLSQTLSQSAYKPNAQTIDSPPLHMPIVSNNERPLIDYNSEHQLVNHSMSNHLTSGSILSGTPRDVTTTSSVAGNSVRKQTNVLLETTKQQQRHTSNASKRETNQPMNAITPYVNIGSTSGHNWSGIEAVMEAYDRYSYDKTPKTTPPTTTAPLDEWQQMRQLSLTKKLKFMFVKYWYISIPVHMVTSVLWFGTTYLIAKSGFDVKPILDMIRPYAEKLPLPEFVVHILNSDTNASSAGYVAIALILYKLATPARYATTVGVSFYSIEFFVKRGLIKPVPSGQQIKAQVNQSISRSKLNKVLRERLAKKEELRRRAKKQNTTKK</sequence>
<evidence type="ECO:0000313" key="8">
    <source>
        <dbReference type="EMBL" id="CAD7655064.1"/>
    </source>
</evidence>
<keyword evidence="9" id="KW-1185">Reference proteome</keyword>
<reference evidence="8" key="1">
    <citation type="submission" date="2020-11" db="EMBL/GenBank/DDBJ databases">
        <authorList>
            <person name="Tran Van P."/>
        </authorList>
    </citation>
    <scope>NUCLEOTIDE SEQUENCE</scope>
</reference>
<evidence type="ECO:0000256" key="6">
    <source>
        <dbReference type="SAM" id="Phobius"/>
    </source>
</evidence>
<dbReference type="EMBL" id="CAJPVJ010008950">
    <property type="protein sequence ID" value="CAG2172251.1"/>
    <property type="molecule type" value="Genomic_DNA"/>
</dbReference>
<evidence type="ECO:0000256" key="2">
    <source>
        <dbReference type="ARBA" id="ARBA00022692"/>
    </source>
</evidence>
<name>A0A7R9MA12_9ACAR</name>
<dbReference type="PANTHER" id="PTHR21377">
    <property type="entry name" value="PROTEIN FAM210B, MITOCHONDRIAL"/>
    <property type="match status" value="1"/>
</dbReference>
<dbReference type="Proteomes" id="UP000728032">
    <property type="component" value="Unassembled WGS sequence"/>
</dbReference>
<dbReference type="AlphaFoldDB" id="A0A7R9MA12"/>
<dbReference type="GO" id="GO:0005739">
    <property type="term" value="C:mitochondrion"/>
    <property type="evidence" value="ECO:0007669"/>
    <property type="project" value="TreeGrafter"/>
</dbReference>
<keyword evidence="2 6" id="KW-0812">Transmembrane</keyword>
<protein>
    <recommendedName>
        <fullName evidence="7">DUF1279 domain-containing protein</fullName>
    </recommendedName>
</protein>